<organism evidence="2 3">
    <name type="scientific">Lophium mytilinum</name>
    <dbReference type="NCBI Taxonomy" id="390894"/>
    <lineage>
        <taxon>Eukaryota</taxon>
        <taxon>Fungi</taxon>
        <taxon>Dikarya</taxon>
        <taxon>Ascomycota</taxon>
        <taxon>Pezizomycotina</taxon>
        <taxon>Dothideomycetes</taxon>
        <taxon>Pleosporomycetidae</taxon>
        <taxon>Mytilinidiales</taxon>
        <taxon>Mytilinidiaceae</taxon>
        <taxon>Lophium</taxon>
    </lineage>
</organism>
<accession>A0A6A6RE08</accession>
<evidence type="ECO:0000313" key="3">
    <source>
        <dbReference type="Proteomes" id="UP000799750"/>
    </source>
</evidence>
<gene>
    <name evidence="2" type="ORF">BU16DRAFT_498427</name>
</gene>
<feature type="region of interest" description="Disordered" evidence="1">
    <location>
        <begin position="1"/>
        <end position="59"/>
    </location>
</feature>
<proteinExistence type="predicted"/>
<feature type="compositionally biased region" description="Polar residues" evidence="1">
    <location>
        <begin position="39"/>
        <end position="59"/>
    </location>
</feature>
<name>A0A6A6RE08_9PEZI</name>
<evidence type="ECO:0000313" key="2">
    <source>
        <dbReference type="EMBL" id="KAF2502656.1"/>
    </source>
</evidence>
<reference evidence="2" key="1">
    <citation type="journal article" date="2020" name="Stud. Mycol.">
        <title>101 Dothideomycetes genomes: a test case for predicting lifestyles and emergence of pathogens.</title>
        <authorList>
            <person name="Haridas S."/>
            <person name="Albert R."/>
            <person name="Binder M."/>
            <person name="Bloem J."/>
            <person name="Labutti K."/>
            <person name="Salamov A."/>
            <person name="Andreopoulos B."/>
            <person name="Baker S."/>
            <person name="Barry K."/>
            <person name="Bills G."/>
            <person name="Bluhm B."/>
            <person name="Cannon C."/>
            <person name="Castanera R."/>
            <person name="Culley D."/>
            <person name="Daum C."/>
            <person name="Ezra D."/>
            <person name="Gonzalez J."/>
            <person name="Henrissat B."/>
            <person name="Kuo A."/>
            <person name="Liang C."/>
            <person name="Lipzen A."/>
            <person name="Lutzoni F."/>
            <person name="Magnuson J."/>
            <person name="Mondo S."/>
            <person name="Nolan M."/>
            <person name="Ohm R."/>
            <person name="Pangilinan J."/>
            <person name="Park H.-J."/>
            <person name="Ramirez L."/>
            <person name="Alfaro M."/>
            <person name="Sun H."/>
            <person name="Tritt A."/>
            <person name="Yoshinaga Y."/>
            <person name="Zwiers L.-H."/>
            <person name="Turgeon B."/>
            <person name="Goodwin S."/>
            <person name="Spatafora J."/>
            <person name="Crous P."/>
            <person name="Grigoriev I."/>
        </authorList>
    </citation>
    <scope>NUCLEOTIDE SEQUENCE</scope>
    <source>
        <strain evidence="2">CBS 269.34</strain>
    </source>
</reference>
<sequence length="124" mass="13666">SPRHFLSQVLQRHHTRSTKPPSRSPPRTARPARRHSSHWQAASHTSGPSSKTPSTAEQSALLTEASAASFKGNHDVIFGRDDTGRLRQDSPGTSRACLDIAPWILLQRPPRPRSCRRGTGVLPH</sequence>
<feature type="compositionally biased region" description="Low complexity" evidence="1">
    <location>
        <begin position="18"/>
        <end position="29"/>
    </location>
</feature>
<dbReference type="AlphaFoldDB" id="A0A6A6RE08"/>
<keyword evidence="3" id="KW-1185">Reference proteome</keyword>
<dbReference type="Proteomes" id="UP000799750">
    <property type="component" value="Unassembled WGS sequence"/>
</dbReference>
<feature type="non-terminal residue" evidence="2">
    <location>
        <position position="1"/>
    </location>
</feature>
<protein>
    <submittedName>
        <fullName evidence="2">Uncharacterized protein</fullName>
    </submittedName>
</protein>
<evidence type="ECO:0000256" key="1">
    <source>
        <dbReference type="SAM" id="MobiDB-lite"/>
    </source>
</evidence>
<dbReference type="EMBL" id="MU004181">
    <property type="protein sequence ID" value="KAF2502656.1"/>
    <property type="molecule type" value="Genomic_DNA"/>
</dbReference>